<dbReference type="Proteomes" id="UP001501310">
    <property type="component" value="Unassembled WGS sequence"/>
</dbReference>
<dbReference type="SFLD" id="SFLDS00003">
    <property type="entry name" value="Haloacid_Dehalogenase"/>
    <property type="match status" value="1"/>
</dbReference>
<gene>
    <name evidence="1" type="primary">pgmB</name>
    <name evidence="1" type="ORF">GCM10022211_25840</name>
</gene>
<keyword evidence="2" id="KW-1185">Reference proteome</keyword>
<evidence type="ECO:0000313" key="2">
    <source>
        <dbReference type="Proteomes" id="UP001501310"/>
    </source>
</evidence>
<dbReference type="Pfam" id="PF00702">
    <property type="entry name" value="Hydrolase"/>
    <property type="match status" value="1"/>
</dbReference>
<dbReference type="InterPro" id="IPR036412">
    <property type="entry name" value="HAD-like_sf"/>
</dbReference>
<evidence type="ECO:0000313" key="1">
    <source>
        <dbReference type="EMBL" id="GAA4010261.1"/>
    </source>
</evidence>
<sequence length="210" mass="21948">MSGGSVFAGKELLIFDLDGTLVDSSPLHARAYVAALAPLGVPVDYERIAGMTTTEAIAQLLGEAQVDLAADARDALRRDKQQRALALIGDELEALPGAVDFVAEARRHHLPCALCTSASPPSVEAALRKTGMSGWFSPVITSADVSRGKPDPEGFLLAARHAGVAPDKALVFEDSESGLAAAAAAGMEAIRIGSEGTDWFEAIARLRQAR</sequence>
<protein>
    <submittedName>
        <fullName evidence="1">Beta-phosphoglucomutase</fullName>
    </submittedName>
</protein>
<reference evidence="2" key="1">
    <citation type="journal article" date="2019" name="Int. J. Syst. Evol. Microbiol.">
        <title>The Global Catalogue of Microorganisms (GCM) 10K type strain sequencing project: providing services to taxonomists for standard genome sequencing and annotation.</title>
        <authorList>
            <consortium name="The Broad Institute Genomics Platform"/>
            <consortium name="The Broad Institute Genome Sequencing Center for Infectious Disease"/>
            <person name="Wu L."/>
            <person name="Ma J."/>
        </authorList>
    </citation>
    <scope>NUCLEOTIDE SEQUENCE [LARGE SCALE GENOMIC DNA]</scope>
    <source>
        <strain evidence="2">JCM 16603</strain>
    </source>
</reference>
<dbReference type="PANTHER" id="PTHR43481:SF4">
    <property type="entry name" value="GLYCEROL-1-PHOSPHATE PHOSPHOHYDROLASE 1-RELATED"/>
    <property type="match status" value="1"/>
</dbReference>
<dbReference type="InterPro" id="IPR051806">
    <property type="entry name" value="HAD-like_SPP"/>
</dbReference>
<dbReference type="CDD" id="cd07505">
    <property type="entry name" value="HAD_BPGM-like"/>
    <property type="match status" value="1"/>
</dbReference>
<dbReference type="SFLD" id="SFLDG01129">
    <property type="entry name" value="C1.5:_HAD__Beta-PGM__Phosphata"/>
    <property type="match status" value="1"/>
</dbReference>
<dbReference type="InterPro" id="IPR006439">
    <property type="entry name" value="HAD-SF_hydro_IA"/>
</dbReference>
<organism evidence="1 2">
    <name type="scientific">Sphingomonas humi</name>
    <dbReference type="NCBI Taxonomy" id="335630"/>
    <lineage>
        <taxon>Bacteria</taxon>
        <taxon>Pseudomonadati</taxon>
        <taxon>Pseudomonadota</taxon>
        <taxon>Alphaproteobacteria</taxon>
        <taxon>Sphingomonadales</taxon>
        <taxon>Sphingomonadaceae</taxon>
        <taxon>Sphingomonas</taxon>
    </lineage>
</organism>
<dbReference type="SUPFAM" id="SSF56784">
    <property type="entry name" value="HAD-like"/>
    <property type="match status" value="1"/>
</dbReference>
<dbReference type="Gene3D" id="1.10.150.240">
    <property type="entry name" value="Putative phosphatase, domain 2"/>
    <property type="match status" value="1"/>
</dbReference>
<dbReference type="EMBL" id="BAAAZD010000002">
    <property type="protein sequence ID" value="GAA4010261.1"/>
    <property type="molecule type" value="Genomic_DNA"/>
</dbReference>
<name>A0ABP7SDJ5_9SPHN</name>
<dbReference type="PANTHER" id="PTHR43481">
    <property type="entry name" value="FRUCTOSE-1-PHOSPHATE PHOSPHATASE"/>
    <property type="match status" value="1"/>
</dbReference>
<comment type="caution">
    <text evidence="1">The sequence shown here is derived from an EMBL/GenBank/DDBJ whole genome shotgun (WGS) entry which is preliminary data.</text>
</comment>
<dbReference type="NCBIfam" id="TIGR01509">
    <property type="entry name" value="HAD-SF-IA-v3"/>
    <property type="match status" value="1"/>
</dbReference>
<dbReference type="SFLD" id="SFLDG01135">
    <property type="entry name" value="C1.5.6:_HAD__Beta-PGM__Phospha"/>
    <property type="match status" value="1"/>
</dbReference>
<dbReference type="Gene3D" id="3.40.50.1000">
    <property type="entry name" value="HAD superfamily/HAD-like"/>
    <property type="match status" value="1"/>
</dbReference>
<proteinExistence type="predicted"/>
<dbReference type="InterPro" id="IPR023198">
    <property type="entry name" value="PGP-like_dom2"/>
</dbReference>
<dbReference type="InterPro" id="IPR023214">
    <property type="entry name" value="HAD_sf"/>
</dbReference>
<dbReference type="RefSeq" id="WP_344710978.1">
    <property type="nucleotide sequence ID" value="NZ_BAAAZD010000002.1"/>
</dbReference>
<accession>A0ABP7SDJ5</accession>